<organism evidence="1">
    <name type="scientific">mine drainage metagenome</name>
    <dbReference type="NCBI Taxonomy" id="410659"/>
    <lineage>
        <taxon>unclassified sequences</taxon>
        <taxon>metagenomes</taxon>
        <taxon>ecological metagenomes</taxon>
    </lineage>
</organism>
<gene>
    <name evidence="1" type="ORF">GALL_62200</name>
</gene>
<dbReference type="EMBL" id="MLJW01000017">
    <property type="protein sequence ID" value="OIR12521.1"/>
    <property type="molecule type" value="Genomic_DNA"/>
</dbReference>
<sequence length="183" mass="19448">MKAKLSLVAILLALAACNKTPQTQLPVADAIPAAPNVQYEVLPVSDSGVGDIFTLWTPDASKGESGGNQLNYQSRAGVMNVMEYVVGDPEAVGYIAVEKAYRFGDKYLLVVSTGEYGNACPATTYAFTFNPKTEAVTGKTEIDGCAETVESLAEGNKLTVKKEGKTSIFYNGEVINPVTKPKN</sequence>
<protein>
    <recommendedName>
        <fullName evidence="2">Lipoprotein</fullName>
    </recommendedName>
</protein>
<dbReference type="PROSITE" id="PS51257">
    <property type="entry name" value="PROKAR_LIPOPROTEIN"/>
    <property type="match status" value="1"/>
</dbReference>
<proteinExistence type="predicted"/>
<accession>A0A1J5SVI6</accession>
<dbReference type="AlphaFoldDB" id="A0A1J5SVI6"/>
<evidence type="ECO:0000313" key="1">
    <source>
        <dbReference type="EMBL" id="OIR12521.1"/>
    </source>
</evidence>
<comment type="caution">
    <text evidence="1">The sequence shown here is derived from an EMBL/GenBank/DDBJ whole genome shotgun (WGS) entry which is preliminary data.</text>
</comment>
<evidence type="ECO:0008006" key="2">
    <source>
        <dbReference type="Google" id="ProtNLM"/>
    </source>
</evidence>
<name>A0A1J5SVI6_9ZZZZ</name>
<reference evidence="1" key="1">
    <citation type="submission" date="2016-10" db="EMBL/GenBank/DDBJ databases">
        <title>Sequence of Gallionella enrichment culture.</title>
        <authorList>
            <person name="Poehlein A."/>
            <person name="Muehling M."/>
            <person name="Daniel R."/>
        </authorList>
    </citation>
    <scope>NUCLEOTIDE SEQUENCE</scope>
</reference>